<gene>
    <name evidence="5" type="ORF">ACFSJ0_38805</name>
</gene>
<dbReference type="EMBL" id="JBHUCM010000035">
    <property type="protein sequence ID" value="MFD1543056.1"/>
    <property type="molecule type" value="Genomic_DNA"/>
</dbReference>
<evidence type="ECO:0000313" key="5">
    <source>
        <dbReference type="EMBL" id="MFD1543056.1"/>
    </source>
</evidence>
<keyword evidence="1" id="KW-0547">Nucleotide-binding</keyword>
<dbReference type="GO" id="GO:0005524">
    <property type="term" value="F:ATP binding"/>
    <property type="evidence" value="ECO:0007669"/>
    <property type="project" value="UniProtKB-KW"/>
</dbReference>
<dbReference type="Pfam" id="PF13191">
    <property type="entry name" value="AAA_16"/>
    <property type="match status" value="1"/>
</dbReference>
<accession>A0ABW4GLC2</accession>
<keyword evidence="6" id="KW-1185">Reference proteome</keyword>
<protein>
    <submittedName>
        <fullName evidence="5">ATP-binding protein</fullName>
    </submittedName>
</protein>
<dbReference type="SUPFAM" id="SSF52540">
    <property type="entry name" value="P-loop containing nucleoside triphosphate hydrolases"/>
    <property type="match status" value="1"/>
</dbReference>
<sequence length="258" mass="25699">MFVGRATELALVRGELRAAGNGAVRRMVIEGPEGIGKTALIRQALDGEANVRVLAVSGDEAERHLRYGIVRQLADQARSVLDAGQGIGGPLGAGSGRTVPDGAGQGSGGPLGAGPGRTLLDGIGLGAGGPLGARLGTDLRGRGPGGTGLGRAGLGRGGSGSAGPGSGGSGVRSRGAGQEGAATRSAAARELWSVGEALCEAVGRLQADGPVVVLVDDVQWADRASLRALGYLLRRLRAGRVLVVVICRSTADPWLPEG</sequence>
<dbReference type="RefSeq" id="WP_378624207.1">
    <property type="nucleotide sequence ID" value="NZ_JBHUCM010000035.1"/>
</dbReference>
<feature type="region of interest" description="Disordered" evidence="3">
    <location>
        <begin position="135"/>
        <end position="182"/>
    </location>
</feature>
<dbReference type="Proteomes" id="UP001597097">
    <property type="component" value="Unassembled WGS sequence"/>
</dbReference>
<evidence type="ECO:0000313" key="6">
    <source>
        <dbReference type="Proteomes" id="UP001597097"/>
    </source>
</evidence>
<comment type="caution">
    <text evidence="5">The sequence shown here is derived from an EMBL/GenBank/DDBJ whole genome shotgun (WGS) entry which is preliminary data.</text>
</comment>
<dbReference type="PANTHER" id="PTHR16305">
    <property type="entry name" value="TESTICULAR SOLUBLE ADENYLYL CYCLASE"/>
    <property type="match status" value="1"/>
</dbReference>
<dbReference type="Gene3D" id="3.40.50.300">
    <property type="entry name" value="P-loop containing nucleotide triphosphate hydrolases"/>
    <property type="match status" value="1"/>
</dbReference>
<evidence type="ECO:0000256" key="1">
    <source>
        <dbReference type="ARBA" id="ARBA00022741"/>
    </source>
</evidence>
<feature type="domain" description="Orc1-like AAA ATPase" evidence="4">
    <location>
        <begin position="2"/>
        <end position="244"/>
    </location>
</feature>
<feature type="region of interest" description="Disordered" evidence="3">
    <location>
        <begin position="88"/>
        <end position="117"/>
    </location>
</feature>
<name>A0ABW4GLC2_9ACTN</name>
<feature type="compositionally biased region" description="Gly residues" evidence="3">
    <location>
        <begin position="103"/>
        <end position="115"/>
    </location>
</feature>
<evidence type="ECO:0000256" key="2">
    <source>
        <dbReference type="ARBA" id="ARBA00022840"/>
    </source>
</evidence>
<feature type="non-terminal residue" evidence="5">
    <location>
        <position position="258"/>
    </location>
</feature>
<dbReference type="PANTHER" id="PTHR16305:SF35">
    <property type="entry name" value="TRANSCRIPTIONAL ACTIVATOR DOMAIN"/>
    <property type="match status" value="1"/>
</dbReference>
<evidence type="ECO:0000259" key="4">
    <source>
        <dbReference type="Pfam" id="PF13191"/>
    </source>
</evidence>
<dbReference type="InterPro" id="IPR041664">
    <property type="entry name" value="AAA_16"/>
</dbReference>
<organism evidence="5 6">
    <name type="scientific">Nonomuraea guangzhouensis</name>
    <dbReference type="NCBI Taxonomy" id="1291555"/>
    <lineage>
        <taxon>Bacteria</taxon>
        <taxon>Bacillati</taxon>
        <taxon>Actinomycetota</taxon>
        <taxon>Actinomycetes</taxon>
        <taxon>Streptosporangiales</taxon>
        <taxon>Streptosporangiaceae</taxon>
        <taxon>Nonomuraea</taxon>
    </lineage>
</organism>
<proteinExistence type="predicted"/>
<keyword evidence="2 5" id="KW-0067">ATP-binding</keyword>
<reference evidence="6" key="1">
    <citation type="journal article" date="2019" name="Int. J. Syst. Evol. Microbiol.">
        <title>The Global Catalogue of Microorganisms (GCM) 10K type strain sequencing project: providing services to taxonomists for standard genome sequencing and annotation.</title>
        <authorList>
            <consortium name="The Broad Institute Genomics Platform"/>
            <consortium name="The Broad Institute Genome Sequencing Center for Infectious Disease"/>
            <person name="Wu L."/>
            <person name="Ma J."/>
        </authorList>
    </citation>
    <scope>NUCLEOTIDE SEQUENCE [LARGE SCALE GENOMIC DNA]</scope>
    <source>
        <strain evidence="6">CGMCC 1.15399</strain>
    </source>
</reference>
<dbReference type="InterPro" id="IPR027417">
    <property type="entry name" value="P-loop_NTPase"/>
</dbReference>
<feature type="compositionally biased region" description="Gly residues" evidence="3">
    <location>
        <begin position="142"/>
        <end position="170"/>
    </location>
</feature>
<evidence type="ECO:0000256" key="3">
    <source>
        <dbReference type="SAM" id="MobiDB-lite"/>
    </source>
</evidence>